<dbReference type="Proteomes" id="UP000765507">
    <property type="component" value="Unassembled WGS sequence"/>
</dbReference>
<proteinExistence type="predicted"/>
<comment type="caution">
    <text evidence="2">The sequence shown here is derived from an EMBL/GenBank/DDBJ whole genome shotgun (WGS) entry which is preliminary data.</text>
</comment>
<gene>
    <name evidence="2" type="ORF">G0U57_010930</name>
</gene>
<dbReference type="EMBL" id="JAHGAV010002927">
    <property type="protein sequence ID" value="KAG6921033.1"/>
    <property type="molecule type" value="Genomic_DNA"/>
</dbReference>
<name>A0A8T1RXM1_CHESE</name>
<organism evidence="2 3">
    <name type="scientific">Chelydra serpentina</name>
    <name type="common">Snapping turtle</name>
    <name type="synonym">Testudo serpentina</name>
    <dbReference type="NCBI Taxonomy" id="8475"/>
    <lineage>
        <taxon>Eukaryota</taxon>
        <taxon>Metazoa</taxon>
        <taxon>Chordata</taxon>
        <taxon>Craniata</taxon>
        <taxon>Vertebrata</taxon>
        <taxon>Euteleostomi</taxon>
        <taxon>Archelosauria</taxon>
        <taxon>Testudinata</taxon>
        <taxon>Testudines</taxon>
        <taxon>Cryptodira</taxon>
        <taxon>Durocryptodira</taxon>
        <taxon>Americhelydia</taxon>
        <taxon>Chelydroidea</taxon>
        <taxon>Chelydridae</taxon>
        <taxon>Chelydra</taxon>
    </lineage>
</organism>
<evidence type="ECO:0000313" key="3">
    <source>
        <dbReference type="Proteomes" id="UP000765507"/>
    </source>
</evidence>
<feature type="region of interest" description="Disordered" evidence="1">
    <location>
        <begin position="1"/>
        <end position="133"/>
    </location>
</feature>
<keyword evidence="3" id="KW-1185">Reference proteome</keyword>
<feature type="non-terminal residue" evidence="2">
    <location>
        <position position="143"/>
    </location>
</feature>
<feature type="non-terminal residue" evidence="2">
    <location>
        <position position="1"/>
    </location>
</feature>
<dbReference type="AlphaFoldDB" id="A0A8T1RXM1"/>
<evidence type="ECO:0000313" key="2">
    <source>
        <dbReference type="EMBL" id="KAG6921033.1"/>
    </source>
</evidence>
<feature type="compositionally biased region" description="Pro residues" evidence="1">
    <location>
        <begin position="17"/>
        <end position="33"/>
    </location>
</feature>
<dbReference type="OrthoDB" id="10663558at2759"/>
<sequence>SLAGESRRPARAGEGPSDPPSRPRLRPPGPAPAPAERRAQQPACVPERLGAAPPSAGSLRPRERTSAGRPPISPFPTSPDSSPGPRRFSRAPSAPSIAPAGPEPSFQGWLSDCPAHRSSPRLGGRTGRHCPPHTSCKVWGDCA</sequence>
<reference evidence="2 3" key="1">
    <citation type="journal article" date="2020" name="G3 (Bethesda)">
        <title>Draft Genome of the Common Snapping Turtle, Chelydra serpentina, a Model for Phenotypic Plasticity in Reptiles.</title>
        <authorList>
            <person name="Das D."/>
            <person name="Singh S.K."/>
            <person name="Bierstedt J."/>
            <person name="Erickson A."/>
            <person name="Galli G.L.J."/>
            <person name="Crossley D.A. 2nd"/>
            <person name="Rhen T."/>
        </authorList>
    </citation>
    <scope>NUCLEOTIDE SEQUENCE [LARGE SCALE GENOMIC DNA]</scope>
    <source>
        <strain evidence="2">KW</strain>
    </source>
</reference>
<protein>
    <submittedName>
        <fullName evidence="2">Uncharacterized protein</fullName>
    </submittedName>
</protein>
<feature type="compositionally biased region" description="Low complexity" evidence="1">
    <location>
        <begin position="81"/>
        <end position="105"/>
    </location>
</feature>
<evidence type="ECO:0000256" key="1">
    <source>
        <dbReference type="SAM" id="MobiDB-lite"/>
    </source>
</evidence>
<accession>A0A8T1RXM1</accession>